<dbReference type="EMBL" id="BTGU01000002">
    <property type="protein sequence ID" value="GMN27540.1"/>
    <property type="molecule type" value="Genomic_DNA"/>
</dbReference>
<dbReference type="AlphaFoldDB" id="A0AA87ZA50"/>
<accession>A0AA87ZA50</accession>
<gene>
    <name evidence="1" type="ORF">TIFTF001_001703</name>
</gene>
<reference evidence="1" key="1">
    <citation type="submission" date="2023-07" db="EMBL/GenBank/DDBJ databases">
        <title>draft genome sequence of fig (Ficus carica).</title>
        <authorList>
            <person name="Takahashi T."/>
            <person name="Nishimura K."/>
        </authorList>
    </citation>
    <scope>NUCLEOTIDE SEQUENCE</scope>
</reference>
<protein>
    <recommendedName>
        <fullName evidence="3">F-box associated domain-containing protein</fullName>
    </recommendedName>
</protein>
<evidence type="ECO:0000313" key="1">
    <source>
        <dbReference type="EMBL" id="GMN27540.1"/>
    </source>
</evidence>
<evidence type="ECO:0008006" key="3">
    <source>
        <dbReference type="Google" id="ProtNLM"/>
    </source>
</evidence>
<evidence type="ECO:0000313" key="2">
    <source>
        <dbReference type="Proteomes" id="UP001187192"/>
    </source>
</evidence>
<dbReference type="Proteomes" id="UP001187192">
    <property type="component" value="Unassembled WGS sequence"/>
</dbReference>
<organism evidence="1 2">
    <name type="scientific">Ficus carica</name>
    <name type="common">Common fig</name>
    <dbReference type="NCBI Taxonomy" id="3494"/>
    <lineage>
        <taxon>Eukaryota</taxon>
        <taxon>Viridiplantae</taxon>
        <taxon>Streptophyta</taxon>
        <taxon>Embryophyta</taxon>
        <taxon>Tracheophyta</taxon>
        <taxon>Spermatophyta</taxon>
        <taxon>Magnoliopsida</taxon>
        <taxon>eudicotyledons</taxon>
        <taxon>Gunneridae</taxon>
        <taxon>Pentapetalae</taxon>
        <taxon>rosids</taxon>
        <taxon>fabids</taxon>
        <taxon>Rosales</taxon>
        <taxon>Moraceae</taxon>
        <taxon>Ficeae</taxon>
        <taxon>Ficus</taxon>
    </lineage>
</organism>
<sequence>MFSQVDDDDKDLLFYTKGTRKRENLVRDFVVVCNPIIYLPESRNLGGWGFSPKNNQCKVTRIFARWIKNRSFRMVEIHTLRTDSWRSVVISEFKVNNLCSQTHTHTHIAIHWLLYEEDEKDSNCIVSFDLDEKQLHFYSIPSPCQKRNYLNMGVPGGCLYVCDSYN</sequence>
<comment type="caution">
    <text evidence="1">The sequence shown here is derived from an EMBL/GenBank/DDBJ whole genome shotgun (WGS) entry which is preliminary data.</text>
</comment>
<proteinExistence type="predicted"/>
<keyword evidence="2" id="KW-1185">Reference proteome</keyword>
<name>A0AA87ZA50_FICCA</name>